<dbReference type="EMBL" id="JAYRBN010000028">
    <property type="protein sequence ID" value="KAL2749114.1"/>
    <property type="molecule type" value="Genomic_DNA"/>
</dbReference>
<accession>A0ABD2CWV7</accession>
<reference evidence="1 2" key="1">
    <citation type="journal article" date="2024" name="Ann. Entomol. Soc. Am.">
        <title>Genomic analyses of the southern and eastern yellowjacket wasps (Hymenoptera: Vespidae) reveal evolutionary signatures of social life.</title>
        <authorList>
            <person name="Catto M.A."/>
            <person name="Caine P.B."/>
            <person name="Orr S.E."/>
            <person name="Hunt B.G."/>
            <person name="Goodisman M.A.D."/>
        </authorList>
    </citation>
    <scope>NUCLEOTIDE SEQUENCE [LARGE SCALE GENOMIC DNA]</scope>
    <source>
        <strain evidence="1">232</strain>
        <tissue evidence="1">Head and thorax</tissue>
    </source>
</reference>
<name>A0ABD2CWV7_VESMC</name>
<comment type="caution">
    <text evidence="1">The sequence shown here is derived from an EMBL/GenBank/DDBJ whole genome shotgun (WGS) entry which is preliminary data.</text>
</comment>
<dbReference type="AlphaFoldDB" id="A0ABD2CWV7"/>
<evidence type="ECO:0000313" key="1">
    <source>
        <dbReference type="EMBL" id="KAL2749114.1"/>
    </source>
</evidence>
<proteinExistence type="predicted"/>
<organism evidence="1 2">
    <name type="scientific">Vespula maculifrons</name>
    <name type="common">Eastern yellow jacket</name>
    <name type="synonym">Wasp</name>
    <dbReference type="NCBI Taxonomy" id="7453"/>
    <lineage>
        <taxon>Eukaryota</taxon>
        <taxon>Metazoa</taxon>
        <taxon>Ecdysozoa</taxon>
        <taxon>Arthropoda</taxon>
        <taxon>Hexapoda</taxon>
        <taxon>Insecta</taxon>
        <taxon>Pterygota</taxon>
        <taxon>Neoptera</taxon>
        <taxon>Endopterygota</taxon>
        <taxon>Hymenoptera</taxon>
        <taxon>Apocrita</taxon>
        <taxon>Aculeata</taxon>
        <taxon>Vespoidea</taxon>
        <taxon>Vespidae</taxon>
        <taxon>Vespinae</taxon>
        <taxon>Vespula</taxon>
    </lineage>
</organism>
<gene>
    <name evidence="1" type="ORF">V1477_002724</name>
</gene>
<evidence type="ECO:0000313" key="2">
    <source>
        <dbReference type="Proteomes" id="UP001607303"/>
    </source>
</evidence>
<dbReference type="Proteomes" id="UP001607303">
    <property type="component" value="Unassembled WGS sequence"/>
</dbReference>
<keyword evidence="2" id="KW-1185">Reference proteome</keyword>
<sequence length="83" mass="9759">MNRRHLVLYTELSLSWNTQLHVKNNIKRLNLSIRRTGNEISPRSLIPTTSTHTPSVYSRYQSALHRMRSYWTSPSQARVTFSD</sequence>
<protein>
    <submittedName>
        <fullName evidence="1">Uncharacterized protein</fullName>
    </submittedName>
</protein>